<sequence>MILMGLPLLVYLYYQSSNRWAKFAAISGAALTVAAVMGTHSRGGLVAIVLVVGWLILQVAKSAWNGYSW</sequence>
<dbReference type="Proteomes" id="UP000739411">
    <property type="component" value="Unassembled WGS sequence"/>
</dbReference>
<keyword evidence="1" id="KW-1133">Transmembrane helix</keyword>
<evidence type="ECO:0000256" key="1">
    <source>
        <dbReference type="SAM" id="Phobius"/>
    </source>
</evidence>
<gene>
    <name evidence="2" type="ORF">IPJ38_15110</name>
</gene>
<name>A0A935JYV9_9RHOO</name>
<feature type="transmembrane region" description="Helical" evidence="1">
    <location>
        <begin position="45"/>
        <end position="64"/>
    </location>
</feature>
<proteinExistence type="predicted"/>
<dbReference type="EMBL" id="JADJMS010000036">
    <property type="protein sequence ID" value="MBK7416227.1"/>
    <property type="molecule type" value="Genomic_DNA"/>
</dbReference>
<evidence type="ECO:0000313" key="2">
    <source>
        <dbReference type="EMBL" id="MBK7416227.1"/>
    </source>
</evidence>
<reference evidence="2 3" key="1">
    <citation type="submission" date="2020-10" db="EMBL/GenBank/DDBJ databases">
        <title>Connecting structure to function with the recovery of over 1000 high-quality activated sludge metagenome-assembled genomes encoding full-length rRNA genes using long-read sequencing.</title>
        <authorList>
            <person name="Singleton C.M."/>
            <person name="Petriglieri F."/>
            <person name="Kristensen J.M."/>
            <person name="Kirkegaard R.H."/>
            <person name="Michaelsen T.Y."/>
            <person name="Andersen M.H."/>
            <person name="Karst S.M."/>
            <person name="Dueholm M.S."/>
            <person name="Nielsen P.H."/>
            <person name="Albertsen M."/>
        </authorList>
    </citation>
    <scope>NUCLEOTIDE SEQUENCE [LARGE SCALE GENOMIC DNA]</scope>
    <source>
        <strain evidence="2">EsbW_18-Q3-R4-48_BATAC.463</strain>
    </source>
</reference>
<keyword evidence="1" id="KW-0472">Membrane</keyword>
<feature type="transmembrane region" description="Helical" evidence="1">
    <location>
        <begin position="20"/>
        <end position="38"/>
    </location>
</feature>
<keyword evidence="1" id="KW-0812">Transmembrane</keyword>
<organism evidence="2 3">
    <name type="scientific">Candidatus Dechloromonas phosphorivorans</name>
    <dbReference type="NCBI Taxonomy" id="2899244"/>
    <lineage>
        <taxon>Bacteria</taxon>
        <taxon>Pseudomonadati</taxon>
        <taxon>Pseudomonadota</taxon>
        <taxon>Betaproteobacteria</taxon>
        <taxon>Rhodocyclales</taxon>
        <taxon>Azonexaceae</taxon>
        <taxon>Dechloromonas</taxon>
    </lineage>
</organism>
<dbReference type="AlphaFoldDB" id="A0A935JYV9"/>
<comment type="caution">
    <text evidence="2">The sequence shown here is derived from an EMBL/GenBank/DDBJ whole genome shotgun (WGS) entry which is preliminary data.</text>
</comment>
<accession>A0A935JYV9</accession>
<evidence type="ECO:0000313" key="3">
    <source>
        <dbReference type="Proteomes" id="UP000739411"/>
    </source>
</evidence>
<protein>
    <submittedName>
        <fullName evidence="2">Uncharacterized protein</fullName>
    </submittedName>
</protein>